<protein>
    <submittedName>
        <fullName evidence="1">Uncharacterized protein</fullName>
    </submittedName>
</protein>
<dbReference type="AlphaFoldDB" id="A0A0D0CDY4"/>
<gene>
    <name evidence="1" type="ORF">GYMLUDRAFT_248024</name>
</gene>
<reference evidence="1 2" key="1">
    <citation type="submission" date="2014-04" db="EMBL/GenBank/DDBJ databases">
        <title>Evolutionary Origins and Diversification of the Mycorrhizal Mutualists.</title>
        <authorList>
            <consortium name="DOE Joint Genome Institute"/>
            <consortium name="Mycorrhizal Genomics Consortium"/>
            <person name="Kohler A."/>
            <person name="Kuo A."/>
            <person name="Nagy L.G."/>
            <person name="Floudas D."/>
            <person name="Copeland A."/>
            <person name="Barry K.W."/>
            <person name="Cichocki N."/>
            <person name="Veneault-Fourrey C."/>
            <person name="LaButti K."/>
            <person name="Lindquist E.A."/>
            <person name="Lipzen A."/>
            <person name="Lundell T."/>
            <person name="Morin E."/>
            <person name="Murat C."/>
            <person name="Riley R."/>
            <person name="Ohm R."/>
            <person name="Sun H."/>
            <person name="Tunlid A."/>
            <person name="Henrissat B."/>
            <person name="Grigoriev I.V."/>
            <person name="Hibbett D.S."/>
            <person name="Martin F."/>
        </authorList>
    </citation>
    <scope>NUCLEOTIDE SEQUENCE [LARGE SCALE GENOMIC DNA]</scope>
    <source>
        <strain evidence="1 2">FD-317 M1</strain>
    </source>
</reference>
<dbReference type="Proteomes" id="UP000053593">
    <property type="component" value="Unassembled WGS sequence"/>
</dbReference>
<name>A0A0D0CDY4_9AGAR</name>
<proteinExistence type="predicted"/>
<evidence type="ECO:0000313" key="1">
    <source>
        <dbReference type="EMBL" id="KIK56277.1"/>
    </source>
</evidence>
<keyword evidence="2" id="KW-1185">Reference proteome</keyword>
<evidence type="ECO:0000313" key="2">
    <source>
        <dbReference type="Proteomes" id="UP000053593"/>
    </source>
</evidence>
<accession>A0A0D0CDY4</accession>
<organism evidence="1 2">
    <name type="scientific">Collybiopsis luxurians FD-317 M1</name>
    <dbReference type="NCBI Taxonomy" id="944289"/>
    <lineage>
        <taxon>Eukaryota</taxon>
        <taxon>Fungi</taxon>
        <taxon>Dikarya</taxon>
        <taxon>Basidiomycota</taxon>
        <taxon>Agaricomycotina</taxon>
        <taxon>Agaricomycetes</taxon>
        <taxon>Agaricomycetidae</taxon>
        <taxon>Agaricales</taxon>
        <taxon>Marasmiineae</taxon>
        <taxon>Omphalotaceae</taxon>
        <taxon>Collybiopsis</taxon>
        <taxon>Collybiopsis luxurians</taxon>
    </lineage>
</organism>
<dbReference type="EMBL" id="KN834799">
    <property type="protein sequence ID" value="KIK56277.1"/>
    <property type="molecule type" value="Genomic_DNA"/>
</dbReference>
<sequence length="51" mass="4898">MVKGPDAGGTAHTGEFVNTTVDAIGATVLAVISGAGRVAFLAAAGKTIAQL</sequence>
<dbReference type="HOGENOM" id="CLU_3106580_0_0_1"/>